<name>A0A1U7XSN6_NICSY</name>
<feature type="compositionally biased region" description="Low complexity" evidence="1">
    <location>
        <begin position="108"/>
        <end position="128"/>
    </location>
</feature>
<feature type="signal peptide" evidence="2">
    <location>
        <begin position="1"/>
        <end position="30"/>
    </location>
</feature>
<reference evidence="4" key="2">
    <citation type="submission" date="2025-08" db="UniProtKB">
        <authorList>
            <consortium name="RefSeq"/>
        </authorList>
    </citation>
    <scope>IDENTIFICATION</scope>
    <source>
        <tissue evidence="4">Leaf</tissue>
    </source>
</reference>
<keyword evidence="2" id="KW-0732">Signal</keyword>
<evidence type="ECO:0000256" key="1">
    <source>
        <dbReference type="SAM" id="MobiDB-lite"/>
    </source>
</evidence>
<organism evidence="3 4">
    <name type="scientific">Nicotiana sylvestris</name>
    <name type="common">Wood tobacco</name>
    <name type="synonym">South American tobacco</name>
    <dbReference type="NCBI Taxonomy" id="4096"/>
    <lineage>
        <taxon>Eukaryota</taxon>
        <taxon>Viridiplantae</taxon>
        <taxon>Streptophyta</taxon>
        <taxon>Embryophyta</taxon>
        <taxon>Tracheophyta</taxon>
        <taxon>Spermatophyta</taxon>
        <taxon>Magnoliopsida</taxon>
        <taxon>eudicotyledons</taxon>
        <taxon>Gunneridae</taxon>
        <taxon>Pentapetalae</taxon>
        <taxon>asterids</taxon>
        <taxon>lamiids</taxon>
        <taxon>Solanales</taxon>
        <taxon>Solanaceae</taxon>
        <taxon>Nicotianoideae</taxon>
        <taxon>Nicotianeae</taxon>
        <taxon>Nicotiana</taxon>
    </lineage>
</organism>
<evidence type="ECO:0000313" key="3">
    <source>
        <dbReference type="Proteomes" id="UP000189701"/>
    </source>
</evidence>
<evidence type="ECO:0000256" key="2">
    <source>
        <dbReference type="SAM" id="SignalP"/>
    </source>
</evidence>
<feature type="compositionally biased region" description="Polar residues" evidence="1">
    <location>
        <begin position="92"/>
        <end position="102"/>
    </location>
</feature>
<reference evidence="3" key="1">
    <citation type="journal article" date="2013" name="Genome Biol.">
        <title>Reference genomes and transcriptomes of Nicotiana sylvestris and Nicotiana tomentosiformis.</title>
        <authorList>
            <person name="Sierro N."/>
            <person name="Battey J.N."/>
            <person name="Ouadi S."/>
            <person name="Bovet L."/>
            <person name="Goepfert S."/>
            <person name="Bakaher N."/>
            <person name="Peitsch M.C."/>
            <person name="Ivanov N.V."/>
        </authorList>
    </citation>
    <scope>NUCLEOTIDE SEQUENCE [LARGE SCALE GENOMIC DNA]</scope>
</reference>
<feature type="region of interest" description="Disordered" evidence="1">
    <location>
        <begin position="25"/>
        <end position="213"/>
    </location>
</feature>
<accession>A0A1U7XSN6</accession>
<dbReference type="Proteomes" id="UP000189701">
    <property type="component" value="Unplaced"/>
</dbReference>
<sequence>MKDLYAKLILQGKLLLFVLTILRMTGNGRGNNDSTGSRGREKTPGLSSQGHRTIRPVYSPAASRPCGSQPSASHGSHPSMSHPHGSHTSMSQPLGSQTSVSQPLVVHQAMSQSQGSQPSSSATPSISGKEVGASNEPRWAIQGDSYSSGGFPIPRSRESSPEARLGRERSFRPPRARSSRPPRDRSSHPRQVDPSAYYLGDESSSDGDDNDVV</sequence>
<feature type="compositionally biased region" description="Basic and acidic residues" evidence="1">
    <location>
        <begin position="181"/>
        <end position="191"/>
    </location>
</feature>
<dbReference type="RefSeq" id="XP_009793943.1">
    <property type="nucleotide sequence ID" value="XM_009795641.1"/>
</dbReference>
<feature type="compositionally biased region" description="Acidic residues" evidence="1">
    <location>
        <begin position="203"/>
        <end position="213"/>
    </location>
</feature>
<proteinExistence type="predicted"/>
<dbReference type="AlphaFoldDB" id="A0A1U7XSN6"/>
<keyword evidence="3" id="KW-1185">Reference proteome</keyword>
<feature type="compositionally biased region" description="Basic and acidic residues" evidence="1">
    <location>
        <begin position="155"/>
        <end position="171"/>
    </location>
</feature>
<gene>
    <name evidence="4" type="primary">LOC104240758</name>
</gene>
<feature type="compositionally biased region" description="Low complexity" evidence="1">
    <location>
        <begin position="71"/>
        <end position="91"/>
    </location>
</feature>
<evidence type="ECO:0000313" key="4">
    <source>
        <dbReference type="RefSeq" id="XP_009793943.1"/>
    </source>
</evidence>
<feature type="chain" id="PRO_5010531688" evidence="2">
    <location>
        <begin position="31"/>
        <end position="213"/>
    </location>
</feature>
<protein>
    <submittedName>
        <fullName evidence="4">Uncharacterized protein</fullName>
    </submittedName>
</protein>